<keyword evidence="3" id="KW-1185">Reference proteome</keyword>
<dbReference type="PANTHER" id="PTHR10587">
    <property type="entry name" value="GLYCOSYL TRANSFERASE-RELATED"/>
    <property type="match status" value="1"/>
</dbReference>
<dbReference type="InterPro" id="IPR008979">
    <property type="entry name" value="Galactose-bd-like_sf"/>
</dbReference>
<name>A0ABY4XTB4_9BACT</name>
<dbReference type="InterPro" id="IPR050248">
    <property type="entry name" value="Polysacc_deacetylase_ArnD"/>
</dbReference>
<dbReference type="Pfam" id="PF01522">
    <property type="entry name" value="Polysacc_deac_1"/>
    <property type="match status" value="1"/>
</dbReference>
<reference evidence="2" key="1">
    <citation type="submission" date="2022-06" db="EMBL/GenBank/DDBJ databases">
        <title>Novel species in genus Dyadobacter.</title>
        <authorList>
            <person name="Ma C."/>
        </authorList>
    </citation>
    <scope>NUCLEOTIDE SEQUENCE</scope>
    <source>
        <strain evidence="2">CY22</strain>
    </source>
</reference>
<dbReference type="Gene3D" id="3.20.20.370">
    <property type="entry name" value="Glycoside hydrolase/deacetylase"/>
    <property type="match status" value="1"/>
</dbReference>
<accession>A0ABY4XTB4</accession>
<sequence>MKHLIIPILTLFCFYTEPLLAQNKPFKWPEGKRMAISLSFDDARLSNVDEGTALLNEYGVKATFYLVPNNAKQRLEGWKKAVASGHEIGNHSINHACSGNFVWARKNPLEDYTLEKMREELIETNRQLKDMLGVTPTVYAYPCGQTSLGRGKNTQSFVPLISELFVSGRTWLDEAPVDPTYCDMAQLTGMETDGKSFEQILTIIKDAAKNGQWLVLAGHETAASGAQTTRLDMLRQLCAYAKDPANGIWIAPVGEVAAYVKAARDTINIPEMVGPQTDGKIVLNANTGKGLGPKIQYMPEWKAFGWFTAADRVEWDVDITNAGKYEIQMEWSVDDTEAGKPFVIEAGSAKYAGKVGKTGSWETFKKETLGQLKLAAGKQKLVFKPDSQFSKGALLDLRAIELVPVK</sequence>
<evidence type="ECO:0000313" key="3">
    <source>
        <dbReference type="Proteomes" id="UP001055420"/>
    </source>
</evidence>
<evidence type="ECO:0000313" key="2">
    <source>
        <dbReference type="EMBL" id="USJ33347.1"/>
    </source>
</evidence>
<feature type="domain" description="NodB homology" evidence="1">
    <location>
        <begin position="34"/>
        <end position="251"/>
    </location>
</feature>
<dbReference type="SUPFAM" id="SSF49785">
    <property type="entry name" value="Galactose-binding domain-like"/>
    <property type="match status" value="1"/>
</dbReference>
<dbReference type="Gene3D" id="2.60.120.260">
    <property type="entry name" value="Galactose-binding domain-like"/>
    <property type="match status" value="1"/>
</dbReference>
<dbReference type="InterPro" id="IPR002509">
    <property type="entry name" value="NODB_dom"/>
</dbReference>
<organism evidence="2 3">
    <name type="scientific">Dyadobacter chenhuakuii</name>
    <dbReference type="NCBI Taxonomy" id="2909339"/>
    <lineage>
        <taxon>Bacteria</taxon>
        <taxon>Pseudomonadati</taxon>
        <taxon>Bacteroidota</taxon>
        <taxon>Cytophagia</taxon>
        <taxon>Cytophagales</taxon>
        <taxon>Spirosomataceae</taxon>
        <taxon>Dyadobacter</taxon>
    </lineage>
</organism>
<protein>
    <submittedName>
        <fullName evidence="2">Polysaccharide deacetylase family protein</fullName>
    </submittedName>
</protein>
<gene>
    <name evidence="2" type="ORF">NFI80_11460</name>
</gene>
<dbReference type="SUPFAM" id="SSF88713">
    <property type="entry name" value="Glycoside hydrolase/deacetylase"/>
    <property type="match status" value="1"/>
</dbReference>
<dbReference type="PROSITE" id="PS51677">
    <property type="entry name" value="NODB"/>
    <property type="match status" value="1"/>
</dbReference>
<dbReference type="EMBL" id="CP098805">
    <property type="protein sequence ID" value="USJ33347.1"/>
    <property type="molecule type" value="Genomic_DNA"/>
</dbReference>
<proteinExistence type="predicted"/>
<dbReference type="RefSeq" id="WP_235162973.1">
    <property type="nucleotide sequence ID" value="NZ_CP098805.1"/>
</dbReference>
<dbReference type="CDD" id="cd10967">
    <property type="entry name" value="CE4_GLA_like_6s"/>
    <property type="match status" value="1"/>
</dbReference>
<dbReference type="InterPro" id="IPR011330">
    <property type="entry name" value="Glyco_hydro/deAcase_b/a-brl"/>
</dbReference>
<evidence type="ECO:0000259" key="1">
    <source>
        <dbReference type="PROSITE" id="PS51677"/>
    </source>
</evidence>
<dbReference type="Proteomes" id="UP001055420">
    <property type="component" value="Chromosome"/>
</dbReference>